<protein>
    <submittedName>
        <fullName evidence="1">HAMP domain-containing protein</fullName>
    </submittedName>
</protein>
<organism evidence="1 2">
    <name type="scientific">Janibacter limosus</name>
    <dbReference type="NCBI Taxonomy" id="53458"/>
    <lineage>
        <taxon>Bacteria</taxon>
        <taxon>Bacillati</taxon>
        <taxon>Actinomycetota</taxon>
        <taxon>Actinomycetes</taxon>
        <taxon>Micrococcales</taxon>
        <taxon>Intrasporangiaceae</taxon>
        <taxon>Janibacter</taxon>
    </lineage>
</organism>
<accession>A0AC61U1Z8</accession>
<name>A0AC61U1Z8_9MICO</name>
<gene>
    <name evidence="1" type="ORF">LP422_15405</name>
</gene>
<evidence type="ECO:0000313" key="2">
    <source>
        <dbReference type="Proteomes" id="UP001059663"/>
    </source>
</evidence>
<sequence length="147" mass="16017">MTAAAQRMAKGDYAAVITTSGRDEVGELARAFSSMATELEQSEEHRRRLVATVAHELRTPLAAQQALLENPADGVTAPDETTLRAALSQSERLASLVTDLLDLSRPDGRGVPFSPSRVRVQDLLDGAVDEATLRGSGRRPRRRRRAR</sequence>
<dbReference type="Proteomes" id="UP001059663">
    <property type="component" value="Chromosome"/>
</dbReference>
<evidence type="ECO:0000313" key="1">
    <source>
        <dbReference type="EMBL" id="UUZ44025.1"/>
    </source>
</evidence>
<reference evidence="1" key="1">
    <citation type="submission" date="2021-11" db="EMBL/GenBank/DDBJ databases">
        <title>Study of the species diversity of bacterial strains isolated from a unique natural object - Shulgan-Tash cave (Bashkiria).</title>
        <authorList>
            <person name="Sazanova A.L."/>
            <person name="Chirak E.R."/>
            <person name="Safronova V.I."/>
        </authorList>
    </citation>
    <scope>NUCLEOTIDE SEQUENCE</scope>
    <source>
        <strain evidence="1">P1</strain>
    </source>
</reference>
<proteinExistence type="predicted"/>
<dbReference type="EMBL" id="CP087977">
    <property type="protein sequence ID" value="UUZ44025.1"/>
    <property type="molecule type" value="Genomic_DNA"/>
</dbReference>